<evidence type="ECO:0000256" key="4">
    <source>
        <dbReference type="ARBA" id="ARBA00022806"/>
    </source>
</evidence>
<dbReference type="SUPFAM" id="SSF52540">
    <property type="entry name" value="P-loop containing nucleoside triphosphate hydrolases"/>
    <property type="match status" value="1"/>
</dbReference>
<dbReference type="GO" id="GO:0043139">
    <property type="term" value="F:5'-3' DNA helicase activity"/>
    <property type="evidence" value="ECO:0007669"/>
    <property type="project" value="TreeGrafter"/>
</dbReference>
<dbReference type="CDD" id="cd18808">
    <property type="entry name" value="SF1_C_Upf1"/>
    <property type="match status" value="1"/>
</dbReference>
<feature type="domain" description="DNA2/NAM7 helicase-like C-terminal" evidence="7">
    <location>
        <begin position="352"/>
        <end position="418"/>
    </location>
</feature>
<proteinExistence type="inferred from homology"/>
<dbReference type="PANTHER" id="PTHR43788:SF8">
    <property type="entry name" value="DNA-BINDING PROTEIN SMUBP-2"/>
    <property type="match status" value="1"/>
</dbReference>
<evidence type="ECO:0000259" key="7">
    <source>
        <dbReference type="Pfam" id="PF13087"/>
    </source>
</evidence>
<evidence type="ECO:0000256" key="3">
    <source>
        <dbReference type="ARBA" id="ARBA00022801"/>
    </source>
</evidence>
<evidence type="ECO:0000256" key="2">
    <source>
        <dbReference type="ARBA" id="ARBA00022741"/>
    </source>
</evidence>
<dbReference type="InterPro" id="IPR050534">
    <property type="entry name" value="Coronavir_polyprotein_1ab"/>
</dbReference>
<dbReference type="PANTHER" id="PTHR43788">
    <property type="entry name" value="DNA2/NAM7 HELICASE FAMILY MEMBER"/>
    <property type="match status" value="1"/>
</dbReference>
<dbReference type="AlphaFoldDB" id="A0A183UWW8"/>
<dbReference type="Proteomes" id="UP000050794">
    <property type="component" value="Unassembled WGS sequence"/>
</dbReference>
<name>A0A183UWW8_TOXCA</name>
<gene>
    <name evidence="8" type="ORF">TCNE_LOCUS12988</name>
</gene>
<evidence type="ECO:0000256" key="5">
    <source>
        <dbReference type="ARBA" id="ARBA00022840"/>
    </source>
</evidence>
<protein>
    <submittedName>
        <fullName evidence="10">Helicase ATP-binding domain-containing protein</fullName>
    </submittedName>
</protein>
<dbReference type="InterPro" id="IPR041679">
    <property type="entry name" value="DNA2/NAM7-like_C"/>
</dbReference>
<accession>A0A183UWW8</accession>
<dbReference type="InterPro" id="IPR027417">
    <property type="entry name" value="P-loop_NTPase"/>
</dbReference>
<evidence type="ECO:0000256" key="1">
    <source>
        <dbReference type="ARBA" id="ARBA00007913"/>
    </source>
</evidence>
<dbReference type="InterPro" id="IPR047187">
    <property type="entry name" value="SF1_C_Upf1"/>
</dbReference>
<reference evidence="10" key="1">
    <citation type="submission" date="2016-06" db="UniProtKB">
        <authorList>
            <consortium name="WormBaseParasite"/>
        </authorList>
    </citation>
    <scope>IDENTIFICATION</scope>
</reference>
<comment type="similarity">
    <text evidence="1">Belongs to the DNA2/NAM7 helicase family.</text>
</comment>
<keyword evidence="3" id="KW-0378">Hydrolase</keyword>
<dbReference type="Gene3D" id="3.40.50.300">
    <property type="entry name" value="P-loop containing nucleotide triphosphate hydrolases"/>
    <property type="match status" value="2"/>
</dbReference>
<dbReference type="Pfam" id="PF13086">
    <property type="entry name" value="AAA_11"/>
    <property type="match status" value="2"/>
</dbReference>
<dbReference type="InterPro" id="IPR041677">
    <property type="entry name" value="DNA2/NAM7_AAA_11"/>
</dbReference>
<dbReference type="Pfam" id="PF13087">
    <property type="entry name" value="AAA_12"/>
    <property type="match status" value="1"/>
</dbReference>
<keyword evidence="4" id="KW-0347">Helicase</keyword>
<keyword evidence="2" id="KW-0547">Nucleotide-binding</keyword>
<evidence type="ECO:0000313" key="8">
    <source>
        <dbReference type="EMBL" id="VDM44309.1"/>
    </source>
</evidence>
<feature type="domain" description="DNA2/NAM7 helicase helicase" evidence="6">
    <location>
        <begin position="207"/>
        <end position="311"/>
    </location>
</feature>
<keyword evidence="9" id="KW-1185">Reference proteome</keyword>
<evidence type="ECO:0000313" key="10">
    <source>
        <dbReference type="WBParaSite" id="TCNE_0001298801-mRNA-1"/>
    </source>
</evidence>
<dbReference type="GO" id="GO:0016787">
    <property type="term" value="F:hydrolase activity"/>
    <property type="evidence" value="ECO:0007669"/>
    <property type="project" value="UniProtKB-KW"/>
</dbReference>
<dbReference type="GO" id="GO:0005524">
    <property type="term" value="F:ATP binding"/>
    <property type="evidence" value="ECO:0007669"/>
    <property type="project" value="UniProtKB-KW"/>
</dbReference>
<organism evidence="9 10">
    <name type="scientific">Toxocara canis</name>
    <name type="common">Canine roundworm</name>
    <dbReference type="NCBI Taxonomy" id="6265"/>
    <lineage>
        <taxon>Eukaryota</taxon>
        <taxon>Metazoa</taxon>
        <taxon>Ecdysozoa</taxon>
        <taxon>Nematoda</taxon>
        <taxon>Chromadorea</taxon>
        <taxon>Rhabditida</taxon>
        <taxon>Spirurina</taxon>
        <taxon>Ascaridomorpha</taxon>
        <taxon>Ascaridoidea</taxon>
        <taxon>Toxocaridae</taxon>
        <taxon>Toxocara</taxon>
    </lineage>
</organism>
<keyword evidence="5" id="KW-0067">ATP-binding</keyword>
<evidence type="ECO:0000313" key="9">
    <source>
        <dbReference type="Proteomes" id="UP000050794"/>
    </source>
</evidence>
<evidence type="ECO:0000259" key="6">
    <source>
        <dbReference type="Pfam" id="PF13086"/>
    </source>
</evidence>
<dbReference type="EMBL" id="UYWY01021509">
    <property type="protein sequence ID" value="VDM44309.1"/>
    <property type="molecule type" value="Genomic_DNA"/>
</dbReference>
<reference evidence="8 9" key="2">
    <citation type="submission" date="2018-11" db="EMBL/GenBank/DDBJ databases">
        <authorList>
            <consortium name="Pathogen Informatics"/>
        </authorList>
    </citation>
    <scope>NUCLEOTIDE SEQUENCE [LARGE SCALE GENOMIC DNA]</scope>
</reference>
<dbReference type="WBParaSite" id="TCNE_0001298801-mRNA-1">
    <property type="protein sequence ID" value="TCNE_0001298801-mRNA-1"/>
    <property type="gene ID" value="TCNE_0001298801"/>
</dbReference>
<feature type="domain" description="DNA2/NAM7 helicase helicase" evidence="6">
    <location>
        <begin position="120"/>
        <end position="165"/>
    </location>
</feature>
<sequence>MLIENECWDVEEKAQVTGVPLVLCGGEQIAHIGECVLLNASERRFRLKLEGQAPELNVGGHASYTLIPSVTAGVLHSLTKFISELSSWKGLPGERILQYAYRAVSMPVAHHDRKLQYVQKLNDDQKRAVAAAMNKNRPIVTIQGPPGTGKTAVVIEIILQAIRAKQKVDASKLGRIRAETEACQMGLDPSFSMEEDFKQHNSYNDLLHFYEQLNESRRLTGDSSTTRKISQEASRLRDSMRKSVISEKQVILCTVSSGSLHMLRRFGFFPDVVVIDEAAQAMECATWVPVLQAPRCILAGDHCQLPAVLHSNEALSQGLGTSLMETLYKEFGSIVNQFLSVQHRMNENIMRQVELLRKTLGEEIVNTVDGFQGQEREVIVMSLVRNNYNGRIGFLSERRRLNVAVTRARRQFVLVGSAKMMQHAEHLRTLLDCITRTGKVLSPEQLTFLPMNDHLTAEDVSAR</sequence>